<evidence type="ECO:0000256" key="2">
    <source>
        <dbReference type="SAM" id="MobiDB-lite"/>
    </source>
</evidence>
<evidence type="ECO:0000313" key="5">
    <source>
        <dbReference type="Proteomes" id="UP000011083"/>
    </source>
</evidence>
<feature type="compositionally biased region" description="Low complexity" evidence="2">
    <location>
        <begin position="280"/>
        <end position="304"/>
    </location>
</feature>
<name>L8GT46_ACACF</name>
<feature type="domain" description="PIPK" evidence="3">
    <location>
        <begin position="321"/>
        <end position="673"/>
    </location>
</feature>
<feature type="compositionally biased region" description="Low complexity" evidence="2">
    <location>
        <begin position="119"/>
        <end position="145"/>
    </location>
</feature>
<dbReference type="InterPro" id="IPR027483">
    <property type="entry name" value="PInositol-4-P-4/5-kinase_C_sf"/>
</dbReference>
<dbReference type="RefSeq" id="XP_004338173.1">
    <property type="nucleotide sequence ID" value="XM_004338125.1"/>
</dbReference>
<feature type="compositionally biased region" description="Low complexity" evidence="2">
    <location>
        <begin position="83"/>
        <end position="96"/>
    </location>
</feature>
<evidence type="ECO:0000313" key="4">
    <source>
        <dbReference type="EMBL" id="ELR16160.1"/>
    </source>
</evidence>
<dbReference type="PANTHER" id="PTHR23086">
    <property type="entry name" value="PHOSPHATIDYLINOSITOL-4-PHOSPHATE 5-KINASE"/>
    <property type="match status" value="1"/>
</dbReference>
<dbReference type="SMART" id="SM00330">
    <property type="entry name" value="PIPKc"/>
    <property type="match status" value="1"/>
</dbReference>
<evidence type="ECO:0000256" key="1">
    <source>
        <dbReference type="PROSITE-ProRule" id="PRU00781"/>
    </source>
</evidence>
<dbReference type="InterPro" id="IPR023610">
    <property type="entry name" value="PInositol-4/5-P-5/4-kinase"/>
</dbReference>
<accession>L8GT46</accession>
<keyword evidence="5" id="KW-1185">Reference proteome</keyword>
<keyword evidence="1 4" id="KW-0418">Kinase</keyword>
<dbReference type="InterPro" id="IPR002498">
    <property type="entry name" value="PInositol-4-P-4/5-kinase_core"/>
</dbReference>
<feature type="region of interest" description="Disordered" evidence="2">
    <location>
        <begin position="36"/>
        <end position="145"/>
    </location>
</feature>
<feature type="compositionally biased region" description="Low complexity" evidence="2">
    <location>
        <begin position="326"/>
        <end position="343"/>
    </location>
</feature>
<proteinExistence type="predicted"/>
<dbReference type="EMBL" id="KB008006">
    <property type="protein sequence ID" value="ELR16160.1"/>
    <property type="molecule type" value="Genomic_DNA"/>
</dbReference>
<dbReference type="SUPFAM" id="SSF56104">
    <property type="entry name" value="SAICAR synthase-like"/>
    <property type="match status" value="1"/>
</dbReference>
<dbReference type="GO" id="GO:0005524">
    <property type="term" value="F:ATP binding"/>
    <property type="evidence" value="ECO:0007669"/>
    <property type="project" value="UniProtKB-UniRule"/>
</dbReference>
<keyword evidence="1" id="KW-0547">Nucleotide-binding</keyword>
<keyword evidence="1" id="KW-0808">Transferase</keyword>
<feature type="region of interest" description="Disordered" evidence="2">
    <location>
        <begin position="253"/>
        <end position="361"/>
    </location>
</feature>
<gene>
    <name evidence="4" type="ORF">ACA1_177890</name>
</gene>
<dbReference type="InterPro" id="IPR027484">
    <property type="entry name" value="PInositol-4-P-5-kinase_N"/>
</dbReference>
<organism evidence="4 5">
    <name type="scientific">Acanthamoeba castellanii (strain ATCC 30010 / Neff)</name>
    <dbReference type="NCBI Taxonomy" id="1257118"/>
    <lineage>
        <taxon>Eukaryota</taxon>
        <taxon>Amoebozoa</taxon>
        <taxon>Discosea</taxon>
        <taxon>Longamoebia</taxon>
        <taxon>Centramoebida</taxon>
        <taxon>Acanthamoebidae</taxon>
        <taxon>Acanthamoeba</taxon>
    </lineage>
</organism>
<evidence type="ECO:0000259" key="3">
    <source>
        <dbReference type="PROSITE" id="PS51455"/>
    </source>
</evidence>
<dbReference type="CDD" id="cd00139">
    <property type="entry name" value="PIPKc"/>
    <property type="match status" value="1"/>
</dbReference>
<feature type="compositionally biased region" description="Pro residues" evidence="2">
    <location>
        <begin position="308"/>
        <end position="325"/>
    </location>
</feature>
<feature type="compositionally biased region" description="Low complexity" evidence="2">
    <location>
        <begin position="204"/>
        <end position="220"/>
    </location>
</feature>
<dbReference type="Pfam" id="PF01504">
    <property type="entry name" value="PIP5K"/>
    <property type="match status" value="1"/>
</dbReference>
<dbReference type="Gene3D" id="3.30.810.10">
    <property type="entry name" value="2-Layer Sandwich"/>
    <property type="match status" value="1"/>
</dbReference>
<dbReference type="GO" id="GO:0016308">
    <property type="term" value="F:1-phosphatidylinositol-4-phosphate 5-kinase activity"/>
    <property type="evidence" value="ECO:0007669"/>
    <property type="project" value="TreeGrafter"/>
</dbReference>
<dbReference type="OMA" id="NTHRIMD"/>
<feature type="compositionally biased region" description="Polar residues" evidence="2">
    <location>
        <begin position="270"/>
        <end position="279"/>
    </location>
</feature>
<reference evidence="4 5" key="1">
    <citation type="journal article" date="2013" name="Genome Biol.">
        <title>Genome of Acanthamoeba castellanii highlights extensive lateral gene transfer and early evolution of tyrosine kinase signaling.</title>
        <authorList>
            <person name="Clarke M."/>
            <person name="Lohan A.J."/>
            <person name="Liu B."/>
            <person name="Lagkouvardos I."/>
            <person name="Roy S."/>
            <person name="Zafar N."/>
            <person name="Bertelli C."/>
            <person name="Schilde C."/>
            <person name="Kianianmomeni A."/>
            <person name="Burglin T.R."/>
            <person name="Frech C."/>
            <person name="Turcotte B."/>
            <person name="Kopec K.O."/>
            <person name="Synnott J.M."/>
            <person name="Choo C."/>
            <person name="Paponov I."/>
            <person name="Finkler A."/>
            <person name="Soon Heng Tan C."/>
            <person name="Hutchins A.P."/>
            <person name="Weinmeier T."/>
            <person name="Rattei T."/>
            <person name="Chu J.S."/>
            <person name="Gimenez G."/>
            <person name="Irimia M."/>
            <person name="Rigden D.J."/>
            <person name="Fitzpatrick D.A."/>
            <person name="Lorenzo-Morales J."/>
            <person name="Bateman A."/>
            <person name="Chiu C.H."/>
            <person name="Tang P."/>
            <person name="Hegemann P."/>
            <person name="Fromm H."/>
            <person name="Raoult D."/>
            <person name="Greub G."/>
            <person name="Miranda-Saavedra D."/>
            <person name="Chen N."/>
            <person name="Nash P."/>
            <person name="Ginger M.L."/>
            <person name="Horn M."/>
            <person name="Schaap P."/>
            <person name="Caler L."/>
            <person name="Loftus B."/>
        </authorList>
    </citation>
    <scope>NUCLEOTIDE SEQUENCE [LARGE SCALE GENOMIC DNA]</scope>
    <source>
        <strain evidence="4 5">Neff</strain>
    </source>
</reference>
<feature type="region of interest" description="Disordered" evidence="2">
    <location>
        <begin position="179"/>
        <end position="220"/>
    </location>
</feature>
<protein>
    <submittedName>
        <fullName evidence="4">Phosphatidylinositol4-phosphate 5-Kinase</fullName>
    </submittedName>
</protein>
<dbReference type="Gene3D" id="3.30.800.10">
    <property type="entry name" value="Phosphatidylinositol Phosphate Kinase II Beta"/>
    <property type="match status" value="1"/>
</dbReference>
<dbReference type="GO" id="GO:0005886">
    <property type="term" value="C:plasma membrane"/>
    <property type="evidence" value="ECO:0007669"/>
    <property type="project" value="TreeGrafter"/>
</dbReference>
<dbReference type="PROSITE" id="PS51455">
    <property type="entry name" value="PIPK"/>
    <property type="match status" value="1"/>
</dbReference>
<dbReference type="VEuPathDB" id="AmoebaDB:ACA1_177890"/>
<dbReference type="AlphaFoldDB" id="L8GT46"/>
<dbReference type="PANTHER" id="PTHR23086:SF8">
    <property type="entry name" value="PHOSPHATIDYLINOSITOL 5-PHOSPHATE 4-KINASE, ISOFORM A"/>
    <property type="match status" value="1"/>
</dbReference>
<dbReference type="OrthoDB" id="20783at2759"/>
<dbReference type="Proteomes" id="UP000011083">
    <property type="component" value="Unassembled WGS sequence"/>
</dbReference>
<dbReference type="GeneID" id="14916828"/>
<keyword evidence="1" id="KW-0067">ATP-binding</keyword>
<dbReference type="GO" id="GO:0046854">
    <property type="term" value="P:phosphatidylinositol phosphate biosynthetic process"/>
    <property type="evidence" value="ECO:0007669"/>
    <property type="project" value="TreeGrafter"/>
</dbReference>
<dbReference type="KEGG" id="acan:ACA1_177890"/>
<dbReference type="STRING" id="1257118.L8GT46"/>
<feature type="compositionally biased region" description="Low complexity" evidence="2">
    <location>
        <begin position="253"/>
        <end position="267"/>
    </location>
</feature>
<sequence>MEAPRVGGGTRYCGGCGAPCPAHSKYCTSCGTPLSASGGPTLGPPTPTSSSPSPGGGWWAEVRLRSAGKSTPASTAGGPDARSATTTTSSTSSAASCSNGATHSPASRPPVGPRGRQLSPVASSYASSSSSSSGRGHVGPPSSSSSPSGALLWPYLAHPTRLFFFFFFLALIIAHAAHTPTRPNGAGRQLKRTHSAGNVREEATASSSTSFVSSSSSSVSTTTTAAAAKPASGGGGKVASRWPPVATYATMRPARAAPTATVSARAPSGWTRNRNPSLVSSASSSSSSSSSPSSSSSFSSPSASYHAPPRPPRTAPPTSPSPPPASASASAATARTTSPSTAARAEERQGQGPEQAKPQEAGQALWAKVQVGLRAAIDDARRRGGSSGSADLFTPAQAQEKHTLALRSHNDSFSFRQYERAELGFQGKSGSFLFVSGDERLVIKTISVTESKYLRKILLAYYEHTTHPTEKSFLVRFVGMYRIQATEQATILVMTNAFGTAERIDERYDLKGSTLGRKTLFSCKLDTPVASLMLKDLDLVDRFRIKLGRERKKRFLHILTYDAEFLERFGIIDYSLLLGVHFVDVSEEHKRPRGPLGADVLHAEDGGIWSSNDQREALRAIYYCAVIDILQPYNMRKQLEHNLKSVVHDKQAISVCPPTLYVSRFLHFIGTYIE</sequence>